<keyword evidence="3" id="KW-0472">Membrane</keyword>
<keyword evidence="6" id="KW-1185">Reference proteome</keyword>
<comment type="caution">
    <text evidence="5">The sequence shown here is derived from an EMBL/GenBank/DDBJ whole genome shotgun (WGS) entry which is preliminary data.</text>
</comment>
<dbReference type="Gene3D" id="2.60.200.20">
    <property type="match status" value="1"/>
</dbReference>
<dbReference type="EMBL" id="MAXA01000279">
    <property type="protein sequence ID" value="OHV19636.1"/>
    <property type="molecule type" value="Genomic_DNA"/>
</dbReference>
<dbReference type="Pfam" id="PF00498">
    <property type="entry name" value="FHA"/>
    <property type="match status" value="1"/>
</dbReference>
<accession>A0A1S1PE99</accession>
<dbReference type="OrthoDB" id="3214282at2"/>
<sequence length="202" mass="20418">MDLSTIRVTTATGTVELTPDRSYVIGRSREADITVQDTKVSRRHVELAPGPDGWTARDLSTNGVWSEGARAKQFAVDGEIRIRLGGLSGPEVLLRAFRPVQRPPAAAPRPKLDNADAETMLAGQGRRPVPGQAAPPVPAARTPEPVGAGAGSAGAGASAGGGAGAGGGAAPRPALGGWLRALPTLVWLAAVGFALGALVALS</sequence>
<keyword evidence="3" id="KW-1133">Transmembrane helix</keyword>
<keyword evidence="3" id="KW-0812">Transmembrane</keyword>
<dbReference type="InterPro" id="IPR000253">
    <property type="entry name" value="FHA_dom"/>
</dbReference>
<dbReference type="AlphaFoldDB" id="A0A1S1PE99"/>
<proteinExistence type="predicted"/>
<evidence type="ECO:0000256" key="1">
    <source>
        <dbReference type="ARBA" id="ARBA00022553"/>
    </source>
</evidence>
<feature type="transmembrane region" description="Helical" evidence="3">
    <location>
        <begin position="181"/>
        <end position="201"/>
    </location>
</feature>
<dbReference type="SUPFAM" id="SSF49879">
    <property type="entry name" value="SMAD/FHA domain"/>
    <property type="match status" value="1"/>
</dbReference>
<evidence type="ECO:0000313" key="5">
    <source>
        <dbReference type="EMBL" id="OHV19636.1"/>
    </source>
</evidence>
<feature type="domain" description="FHA" evidence="4">
    <location>
        <begin position="23"/>
        <end position="71"/>
    </location>
</feature>
<dbReference type="Proteomes" id="UP000179769">
    <property type="component" value="Unassembled WGS sequence"/>
</dbReference>
<dbReference type="SMART" id="SM00240">
    <property type="entry name" value="FHA"/>
    <property type="match status" value="1"/>
</dbReference>
<dbReference type="PROSITE" id="PS50006">
    <property type="entry name" value="FHA_DOMAIN"/>
    <property type="match status" value="1"/>
</dbReference>
<reference evidence="6" key="1">
    <citation type="submission" date="2016-07" db="EMBL/GenBank/DDBJ databases">
        <title>Frankia sp. NRRL B-16219 Genome sequencing.</title>
        <authorList>
            <person name="Ghodhbane-Gtari F."/>
            <person name="Swanson E."/>
            <person name="Gueddou A."/>
            <person name="Louati M."/>
            <person name="Nouioui I."/>
            <person name="Hezbri K."/>
            <person name="Abebe-Akele F."/>
            <person name="Simpson S."/>
            <person name="Morris K."/>
            <person name="Thomas K."/>
            <person name="Gtari M."/>
            <person name="Tisa L.S."/>
        </authorList>
    </citation>
    <scope>NUCLEOTIDE SEQUENCE [LARGE SCALE GENOMIC DNA]</scope>
    <source>
        <strain evidence="6">NRRL B-16219</strain>
    </source>
</reference>
<organism evidence="5 6">
    <name type="scientific">Parafrankia soli</name>
    <dbReference type="NCBI Taxonomy" id="2599596"/>
    <lineage>
        <taxon>Bacteria</taxon>
        <taxon>Bacillati</taxon>
        <taxon>Actinomycetota</taxon>
        <taxon>Actinomycetes</taxon>
        <taxon>Frankiales</taxon>
        <taxon>Frankiaceae</taxon>
        <taxon>Parafrankia</taxon>
    </lineage>
</organism>
<feature type="compositionally biased region" description="Gly residues" evidence="2">
    <location>
        <begin position="148"/>
        <end position="169"/>
    </location>
</feature>
<keyword evidence="1" id="KW-0597">Phosphoprotein</keyword>
<evidence type="ECO:0000313" key="6">
    <source>
        <dbReference type="Proteomes" id="UP000179769"/>
    </source>
</evidence>
<evidence type="ECO:0000256" key="3">
    <source>
        <dbReference type="SAM" id="Phobius"/>
    </source>
</evidence>
<evidence type="ECO:0000259" key="4">
    <source>
        <dbReference type="PROSITE" id="PS50006"/>
    </source>
</evidence>
<gene>
    <name evidence="5" type="ORF">BBK14_09015</name>
</gene>
<dbReference type="RefSeq" id="WP_071067108.1">
    <property type="nucleotide sequence ID" value="NZ_MAXA01000279.1"/>
</dbReference>
<evidence type="ECO:0000256" key="2">
    <source>
        <dbReference type="SAM" id="MobiDB-lite"/>
    </source>
</evidence>
<feature type="region of interest" description="Disordered" evidence="2">
    <location>
        <begin position="123"/>
        <end position="169"/>
    </location>
</feature>
<name>A0A1S1PE99_9ACTN</name>
<protein>
    <recommendedName>
        <fullName evidence="4">FHA domain-containing protein</fullName>
    </recommendedName>
</protein>
<dbReference type="InterPro" id="IPR008984">
    <property type="entry name" value="SMAD_FHA_dom_sf"/>
</dbReference>